<comment type="pathway">
    <text evidence="10">Cell wall biogenesis; peptidoglycan biosynthesis.</text>
</comment>
<organism evidence="13 14">
    <name type="scientific">Aphanothece hegewaldii CCALA 016</name>
    <dbReference type="NCBI Taxonomy" id="2107694"/>
    <lineage>
        <taxon>Bacteria</taxon>
        <taxon>Bacillati</taxon>
        <taxon>Cyanobacteriota</taxon>
        <taxon>Cyanophyceae</taxon>
        <taxon>Oscillatoriophycideae</taxon>
        <taxon>Chroococcales</taxon>
        <taxon>Aphanothecaceae</taxon>
        <taxon>Aphanothece</taxon>
    </lineage>
</organism>
<reference evidence="13 14" key="1">
    <citation type="submission" date="2018-03" db="EMBL/GenBank/DDBJ databases">
        <title>The ancient ancestry and fast evolution of plastids.</title>
        <authorList>
            <person name="Moore K.R."/>
            <person name="Magnabosco C."/>
            <person name="Momper L."/>
            <person name="Gold D.A."/>
            <person name="Bosak T."/>
            <person name="Fournier G.P."/>
        </authorList>
    </citation>
    <scope>NUCLEOTIDE SEQUENCE [LARGE SCALE GENOMIC DNA]</scope>
    <source>
        <strain evidence="13 14">CCALA 016</strain>
    </source>
</reference>
<sequence>MTQTPTRLLIAASGTGGHLFPALAVAEQLKDYEIEWLGVPDRLEQTLVPKCYPLHTIPIEGFQTRLGFKTLQIFFRQIAAIFQVQQLLKQRKIDAVFSTGGYIAGPTILAARLQNIPVILHESNSIPGKVTTFLGPFCNTVALGFPETAKYLKRSKTLWLSTPVRSQFLAPQPLDLDIQSDVPLIVVVGGSQGAVALNRIVRQCAAAWLAAGAYIVHLTGENDPEANILKHPHYISLPFYENMAGLLQRATLAVSRSGSGTLTELAVTKTPSILIPYPFAAEDHQFYNAKVFADADAAYLYRQDELSSELLEKKVLELLASPQKLDFMATQSASLAYIDSAERLANLIRNLP</sequence>
<comment type="function">
    <text evidence="10">Cell wall formation. Catalyzes the transfer of a GlcNAc subunit on undecaprenyl-pyrophosphoryl-MurNAc-pentapeptide (lipid intermediate I) to form undecaprenyl-pyrophosphoryl-MurNAc-(pentapeptide)GlcNAc (lipid intermediate II).</text>
</comment>
<evidence type="ECO:0000256" key="10">
    <source>
        <dbReference type="HAMAP-Rule" id="MF_00033"/>
    </source>
</evidence>
<comment type="catalytic activity">
    <reaction evidence="10">
        <text>di-trans,octa-cis-undecaprenyl diphospho-N-acetyl-alpha-D-muramoyl-L-alanyl-D-glutamyl-meso-2,6-diaminopimeloyl-D-alanyl-D-alanine + UDP-N-acetyl-alpha-D-glucosamine = di-trans,octa-cis-undecaprenyl diphospho-[N-acetyl-alpha-D-glucosaminyl-(1-&gt;4)]-N-acetyl-alpha-D-muramoyl-L-alanyl-D-glutamyl-meso-2,6-diaminopimeloyl-D-alanyl-D-alanine + UDP + H(+)</text>
        <dbReference type="Rhea" id="RHEA:31227"/>
        <dbReference type="ChEBI" id="CHEBI:15378"/>
        <dbReference type="ChEBI" id="CHEBI:57705"/>
        <dbReference type="ChEBI" id="CHEBI:58223"/>
        <dbReference type="ChEBI" id="CHEBI:61387"/>
        <dbReference type="ChEBI" id="CHEBI:61388"/>
        <dbReference type="EC" id="2.4.1.227"/>
    </reaction>
</comment>
<dbReference type="PANTHER" id="PTHR21015">
    <property type="entry name" value="UDP-N-ACETYLGLUCOSAMINE--N-ACETYLMURAMYL-(PENTAPEPTIDE) PYROPHOSPHORYL-UNDECAPRENOL N-ACETYLGLUCOSAMINE TRANSFERASE 1"/>
    <property type="match status" value="1"/>
</dbReference>
<dbReference type="NCBIfam" id="TIGR01133">
    <property type="entry name" value="murG"/>
    <property type="match status" value="1"/>
</dbReference>
<keyword evidence="2 10" id="KW-0132">Cell division</keyword>
<feature type="binding site" evidence="10">
    <location>
        <position position="285"/>
    </location>
    <ligand>
        <name>UDP-N-acetyl-alpha-D-glucosamine</name>
        <dbReference type="ChEBI" id="CHEBI:57705"/>
    </ligand>
</feature>
<dbReference type="OrthoDB" id="9808936at2"/>
<dbReference type="Pfam" id="PF03033">
    <property type="entry name" value="Glyco_transf_28"/>
    <property type="match status" value="1"/>
</dbReference>
<feature type="binding site" evidence="10">
    <location>
        <position position="191"/>
    </location>
    <ligand>
        <name>UDP-N-acetyl-alpha-D-glucosamine</name>
        <dbReference type="ChEBI" id="CHEBI:57705"/>
    </ligand>
</feature>
<comment type="similarity">
    <text evidence="10">Belongs to the glycosyltransferase 28 family. MurG subfamily.</text>
</comment>
<dbReference type="GO" id="GO:0051301">
    <property type="term" value="P:cell division"/>
    <property type="evidence" value="ECO:0007669"/>
    <property type="project" value="UniProtKB-KW"/>
</dbReference>
<gene>
    <name evidence="10 13" type="primary">murG</name>
    <name evidence="13" type="ORF">C7H19_11345</name>
</gene>
<evidence type="ECO:0000313" key="13">
    <source>
        <dbReference type="EMBL" id="PSF37305.1"/>
    </source>
</evidence>
<accession>A0A2T1LY39</accession>
<evidence type="ECO:0000256" key="6">
    <source>
        <dbReference type="ARBA" id="ARBA00022984"/>
    </source>
</evidence>
<evidence type="ECO:0000313" key="14">
    <source>
        <dbReference type="Proteomes" id="UP000239001"/>
    </source>
</evidence>
<comment type="subcellular location">
    <subcellularLocation>
        <location evidence="10">Cell membrane</location>
        <topology evidence="10">Peripheral membrane protein</topology>
        <orientation evidence="10">Cytoplasmic side</orientation>
    </subcellularLocation>
</comment>
<feature type="domain" description="Glycosyltransferase family 28 N-terminal" evidence="11">
    <location>
        <begin position="9"/>
        <end position="142"/>
    </location>
</feature>
<dbReference type="GO" id="GO:0008360">
    <property type="term" value="P:regulation of cell shape"/>
    <property type="evidence" value="ECO:0007669"/>
    <property type="project" value="UniProtKB-KW"/>
</dbReference>
<keyword evidence="3 10" id="KW-0328">Glycosyltransferase</keyword>
<dbReference type="CDD" id="cd03785">
    <property type="entry name" value="GT28_MurG"/>
    <property type="match status" value="1"/>
</dbReference>
<keyword evidence="1 10" id="KW-1003">Cell membrane</keyword>
<dbReference type="SUPFAM" id="SSF53756">
    <property type="entry name" value="UDP-Glycosyltransferase/glycogen phosphorylase"/>
    <property type="match status" value="1"/>
</dbReference>
<dbReference type="RefSeq" id="WP_106456993.1">
    <property type="nucleotide sequence ID" value="NZ_PXOH01000010.1"/>
</dbReference>
<dbReference type="GO" id="GO:0050511">
    <property type="term" value="F:undecaprenyldiphospho-muramoylpentapeptide beta-N-acetylglucosaminyltransferase activity"/>
    <property type="evidence" value="ECO:0007669"/>
    <property type="project" value="UniProtKB-UniRule"/>
</dbReference>
<keyword evidence="4 10" id="KW-0808">Transferase</keyword>
<dbReference type="GO" id="GO:0005886">
    <property type="term" value="C:plasma membrane"/>
    <property type="evidence" value="ECO:0007669"/>
    <property type="project" value="UniProtKB-SubCell"/>
</dbReference>
<protein>
    <recommendedName>
        <fullName evidence="10">UDP-N-acetylglucosamine--N-acetylmuramyl-(pentapeptide) pyrophosphoryl-undecaprenol N-acetylglucosamine transferase</fullName>
        <ecNumber evidence="10">2.4.1.227</ecNumber>
    </recommendedName>
    <alternativeName>
        <fullName evidence="10">Undecaprenyl-PP-MurNAc-pentapeptide-UDPGlcNAc GlcNAc transferase</fullName>
    </alternativeName>
</protein>
<evidence type="ECO:0000259" key="12">
    <source>
        <dbReference type="Pfam" id="PF04101"/>
    </source>
</evidence>
<dbReference type="UniPathway" id="UPA00219"/>
<comment type="caution">
    <text evidence="10">Lacks conserved residue(s) required for the propagation of feature annotation.</text>
</comment>
<dbReference type="HAMAP" id="MF_00033">
    <property type="entry name" value="MurG"/>
    <property type="match status" value="1"/>
</dbReference>
<feature type="binding site" evidence="10">
    <location>
        <position position="124"/>
    </location>
    <ligand>
        <name>UDP-N-acetyl-alpha-D-glucosamine</name>
        <dbReference type="ChEBI" id="CHEBI:57705"/>
    </ligand>
</feature>
<keyword evidence="9 10" id="KW-0961">Cell wall biogenesis/degradation</keyword>
<dbReference type="Gene3D" id="3.40.50.2000">
    <property type="entry name" value="Glycogen Phosphorylase B"/>
    <property type="match status" value="2"/>
</dbReference>
<dbReference type="GO" id="GO:0051991">
    <property type="term" value="F:UDP-N-acetyl-D-glucosamine:N-acetylmuramoyl-L-alanyl-D-glutamyl-meso-2,6-diaminopimelyl-D-alanyl-D-alanine-diphosphoundecaprenol 4-beta-N-acetylglucosaminlytransferase activity"/>
    <property type="evidence" value="ECO:0007669"/>
    <property type="project" value="RHEA"/>
</dbReference>
<dbReference type="AlphaFoldDB" id="A0A2T1LY39"/>
<evidence type="ECO:0000256" key="9">
    <source>
        <dbReference type="ARBA" id="ARBA00023316"/>
    </source>
</evidence>
<comment type="caution">
    <text evidence="13">The sequence shown here is derived from an EMBL/GenBank/DDBJ whole genome shotgun (WGS) entry which is preliminary data.</text>
</comment>
<dbReference type="GO" id="GO:0005975">
    <property type="term" value="P:carbohydrate metabolic process"/>
    <property type="evidence" value="ECO:0007669"/>
    <property type="project" value="InterPro"/>
</dbReference>
<keyword evidence="6 10" id="KW-0573">Peptidoglycan synthesis</keyword>
<dbReference type="InterPro" id="IPR006009">
    <property type="entry name" value="GlcNAc_MurG"/>
</dbReference>
<keyword evidence="8 10" id="KW-0131">Cell cycle</keyword>
<name>A0A2T1LY39_9CHRO</name>
<dbReference type="GO" id="GO:0071555">
    <property type="term" value="P:cell wall organization"/>
    <property type="evidence" value="ECO:0007669"/>
    <property type="project" value="UniProtKB-KW"/>
</dbReference>
<keyword evidence="14" id="KW-1185">Reference proteome</keyword>
<dbReference type="PANTHER" id="PTHR21015:SF22">
    <property type="entry name" value="GLYCOSYLTRANSFERASE"/>
    <property type="match status" value="1"/>
</dbReference>
<dbReference type="InterPro" id="IPR004276">
    <property type="entry name" value="GlycoTrans_28_N"/>
</dbReference>
<evidence type="ECO:0000256" key="7">
    <source>
        <dbReference type="ARBA" id="ARBA00023136"/>
    </source>
</evidence>
<dbReference type="InterPro" id="IPR007235">
    <property type="entry name" value="Glyco_trans_28_C"/>
</dbReference>
<evidence type="ECO:0000256" key="5">
    <source>
        <dbReference type="ARBA" id="ARBA00022960"/>
    </source>
</evidence>
<feature type="binding site" evidence="10">
    <location>
        <begin position="15"/>
        <end position="17"/>
    </location>
    <ligand>
        <name>UDP-N-acetyl-alpha-D-glucosamine</name>
        <dbReference type="ChEBI" id="CHEBI:57705"/>
    </ligand>
</feature>
<evidence type="ECO:0000259" key="11">
    <source>
        <dbReference type="Pfam" id="PF03033"/>
    </source>
</evidence>
<dbReference type="EMBL" id="PXOH01000010">
    <property type="protein sequence ID" value="PSF37305.1"/>
    <property type="molecule type" value="Genomic_DNA"/>
</dbReference>
<proteinExistence type="inferred from homology"/>
<evidence type="ECO:0000256" key="8">
    <source>
        <dbReference type="ARBA" id="ARBA00023306"/>
    </source>
</evidence>
<feature type="binding site" evidence="10">
    <location>
        <position position="165"/>
    </location>
    <ligand>
        <name>UDP-N-acetyl-alpha-D-glucosamine</name>
        <dbReference type="ChEBI" id="CHEBI:57705"/>
    </ligand>
</feature>
<keyword evidence="7 10" id="KW-0472">Membrane</keyword>
<evidence type="ECO:0000256" key="3">
    <source>
        <dbReference type="ARBA" id="ARBA00022676"/>
    </source>
</evidence>
<keyword evidence="5 10" id="KW-0133">Cell shape</keyword>
<reference evidence="13 14" key="2">
    <citation type="submission" date="2018-03" db="EMBL/GenBank/DDBJ databases">
        <authorList>
            <person name="Keele B.F."/>
        </authorList>
    </citation>
    <scope>NUCLEOTIDE SEQUENCE [LARGE SCALE GENOMIC DNA]</scope>
    <source>
        <strain evidence="13 14">CCALA 016</strain>
    </source>
</reference>
<evidence type="ECO:0000256" key="2">
    <source>
        <dbReference type="ARBA" id="ARBA00022618"/>
    </source>
</evidence>
<dbReference type="EC" id="2.4.1.227" evidence="10"/>
<dbReference type="GO" id="GO:0009252">
    <property type="term" value="P:peptidoglycan biosynthetic process"/>
    <property type="evidence" value="ECO:0007669"/>
    <property type="project" value="UniProtKB-UniRule"/>
</dbReference>
<evidence type="ECO:0000256" key="4">
    <source>
        <dbReference type="ARBA" id="ARBA00022679"/>
    </source>
</evidence>
<dbReference type="Pfam" id="PF04101">
    <property type="entry name" value="Glyco_tran_28_C"/>
    <property type="match status" value="1"/>
</dbReference>
<dbReference type="Proteomes" id="UP000239001">
    <property type="component" value="Unassembled WGS sequence"/>
</dbReference>
<evidence type="ECO:0000256" key="1">
    <source>
        <dbReference type="ARBA" id="ARBA00022475"/>
    </source>
</evidence>
<feature type="domain" description="Glycosyl transferase family 28 C-terminal" evidence="12">
    <location>
        <begin position="185"/>
        <end position="340"/>
    </location>
</feature>